<reference evidence="1 2" key="1">
    <citation type="submission" date="2020-09" db="EMBL/GenBank/DDBJ databases">
        <title>Complete genomes of bradyrhizobia occurring on native shrubby legumes in Australia.</title>
        <authorList>
            <person name="Lafay B."/>
        </authorList>
    </citation>
    <scope>NUCLEOTIDE SEQUENCE [LARGE SCALE GENOMIC DNA]</scope>
    <source>
        <strain evidence="1 2">BDV5040</strain>
    </source>
</reference>
<proteinExistence type="predicted"/>
<accession>A0A7S9D915</accession>
<dbReference type="AlphaFoldDB" id="A0A7S9D915"/>
<name>A0A7S9D915_9BRAD</name>
<sequence>MPFVYDYSQVEWPDDDGDLPPPRVSEFVYLPAPEYGGVHEPAHFTLDVPPEPAVVRRNPVRMSLWDRLLGRRRPAEQVRASVEADMKAQMARGVFSSQRLFATTVPVLRALGVKQLYGRYDGGNDEGFSWLDNALMRDGTRIDADTLAQRLMEQKFLDELTAKGVMKRIDRTSELDQVRSFIRDWMCTEWANLLLGGSYGTGEYVMYGAFVVDLDDCTVIDDPKADPVVSNIEITG</sequence>
<keyword evidence="2" id="KW-1185">Reference proteome</keyword>
<dbReference type="Proteomes" id="UP000594621">
    <property type="component" value="Chromosome"/>
</dbReference>
<dbReference type="KEGG" id="bcou:IC761_09070"/>
<organism evidence="1 2">
    <name type="scientific">Bradyrhizobium commune</name>
    <dbReference type="NCBI Taxonomy" id="83627"/>
    <lineage>
        <taxon>Bacteria</taxon>
        <taxon>Pseudomonadati</taxon>
        <taxon>Pseudomonadota</taxon>
        <taxon>Alphaproteobacteria</taxon>
        <taxon>Hyphomicrobiales</taxon>
        <taxon>Nitrobacteraceae</taxon>
        <taxon>Bradyrhizobium</taxon>
    </lineage>
</organism>
<gene>
    <name evidence="1" type="ORF">IC761_09070</name>
</gene>
<evidence type="ECO:0000313" key="1">
    <source>
        <dbReference type="EMBL" id="QPF93401.1"/>
    </source>
</evidence>
<evidence type="ECO:0000313" key="2">
    <source>
        <dbReference type="Proteomes" id="UP000594621"/>
    </source>
</evidence>
<protein>
    <submittedName>
        <fullName evidence="1">Uncharacterized protein</fullName>
    </submittedName>
</protein>
<dbReference type="RefSeq" id="WP_195802913.1">
    <property type="nucleotide sequence ID" value="NZ_CP061379.1"/>
</dbReference>
<dbReference type="EMBL" id="CP061379">
    <property type="protein sequence ID" value="QPF93401.1"/>
    <property type="molecule type" value="Genomic_DNA"/>
</dbReference>